<comment type="caution">
    <text evidence="1">The sequence shown here is derived from an EMBL/GenBank/DDBJ whole genome shotgun (WGS) entry which is preliminary data.</text>
</comment>
<organism evidence="1 2">
    <name type="scientific">Euphydryas editha</name>
    <name type="common">Edith's checkerspot</name>
    <dbReference type="NCBI Taxonomy" id="104508"/>
    <lineage>
        <taxon>Eukaryota</taxon>
        <taxon>Metazoa</taxon>
        <taxon>Ecdysozoa</taxon>
        <taxon>Arthropoda</taxon>
        <taxon>Hexapoda</taxon>
        <taxon>Insecta</taxon>
        <taxon>Pterygota</taxon>
        <taxon>Neoptera</taxon>
        <taxon>Endopterygota</taxon>
        <taxon>Lepidoptera</taxon>
        <taxon>Glossata</taxon>
        <taxon>Ditrysia</taxon>
        <taxon>Papilionoidea</taxon>
        <taxon>Nymphalidae</taxon>
        <taxon>Nymphalinae</taxon>
        <taxon>Euphydryas</taxon>
    </lineage>
</organism>
<dbReference type="EMBL" id="CAKOGL010000015">
    <property type="protein sequence ID" value="CAH2095670.1"/>
    <property type="molecule type" value="Genomic_DNA"/>
</dbReference>
<reference evidence="1" key="1">
    <citation type="submission" date="2022-03" db="EMBL/GenBank/DDBJ databases">
        <authorList>
            <person name="Tunstrom K."/>
        </authorList>
    </citation>
    <scope>NUCLEOTIDE SEQUENCE</scope>
</reference>
<evidence type="ECO:0000313" key="2">
    <source>
        <dbReference type="Proteomes" id="UP001153954"/>
    </source>
</evidence>
<dbReference type="AlphaFoldDB" id="A0AAU9UD38"/>
<gene>
    <name evidence="1" type="ORF">EEDITHA_LOCUS11097</name>
</gene>
<dbReference type="Proteomes" id="UP001153954">
    <property type="component" value="Unassembled WGS sequence"/>
</dbReference>
<name>A0AAU9UD38_EUPED</name>
<evidence type="ECO:0000313" key="1">
    <source>
        <dbReference type="EMBL" id="CAH2095670.1"/>
    </source>
</evidence>
<keyword evidence="2" id="KW-1185">Reference proteome</keyword>
<accession>A0AAU9UD38</accession>
<proteinExistence type="predicted"/>
<protein>
    <submittedName>
        <fullName evidence="1">Uncharacterized protein</fullName>
    </submittedName>
</protein>
<sequence>MKHRDRPMERLSSSRKKTEMFRTHNNVPHTVFVVTRLANTCVNYVDNGDNRTISRFIGQALSALTNTDLMNSVQEPLICINTTSAAERFDDAEEETTDTFETLTSEDIGFEIASHPYDDPDYKNHVVGCVAGNVERNVIKKIKYKFCVNNMLTEERLWFHKLVTMSDQVALIYVSHDAYVICNTDETYLTLERREQSFDCNLSLNVE</sequence>